<dbReference type="AlphaFoldDB" id="A0A9W8K1U9"/>
<reference evidence="1" key="1">
    <citation type="submission" date="2022-07" db="EMBL/GenBank/DDBJ databases">
        <title>Genome Sequence of Agrocybe chaxingu.</title>
        <authorList>
            <person name="Buettner E."/>
        </authorList>
    </citation>
    <scope>NUCLEOTIDE SEQUENCE</scope>
    <source>
        <strain evidence="1">MP-N11</strain>
    </source>
</reference>
<dbReference type="OrthoDB" id="2745898at2759"/>
<keyword evidence="2" id="KW-1185">Reference proteome</keyword>
<gene>
    <name evidence="1" type="ORF">NLJ89_g5009</name>
</gene>
<evidence type="ECO:0000313" key="2">
    <source>
        <dbReference type="Proteomes" id="UP001148786"/>
    </source>
</evidence>
<name>A0A9W8K1U9_9AGAR</name>
<organism evidence="1 2">
    <name type="scientific">Agrocybe chaxingu</name>
    <dbReference type="NCBI Taxonomy" id="84603"/>
    <lineage>
        <taxon>Eukaryota</taxon>
        <taxon>Fungi</taxon>
        <taxon>Dikarya</taxon>
        <taxon>Basidiomycota</taxon>
        <taxon>Agaricomycotina</taxon>
        <taxon>Agaricomycetes</taxon>
        <taxon>Agaricomycetidae</taxon>
        <taxon>Agaricales</taxon>
        <taxon>Agaricineae</taxon>
        <taxon>Strophariaceae</taxon>
        <taxon>Agrocybe</taxon>
    </lineage>
</organism>
<comment type="caution">
    <text evidence="1">The sequence shown here is derived from an EMBL/GenBank/DDBJ whole genome shotgun (WGS) entry which is preliminary data.</text>
</comment>
<protein>
    <recommendedName>
        <fullName evidence="3">F-box domain-containing protein</fullName>
    </recommendedName>
</protein>
<evidence type="ECO:0008006" key="3">
    <source>
        <dbReference type="Google" id="ProtNLM"/>
    </source>
</evidence>
<dbReference type="Proteomes" id="UP001148786">
    <property type="component" value="Unassembled WGS sequence"/>
</dbReference>
<accession>A0A9W8K1U9</accession>
<evidence type="ECO:0000313" key="1">
    <source>
        <dbReference type="EMBL" id="KAJ3509841.1"/>
    </source>
</evidence>
<sequence length="411" mass="46750">MPDNGSFNSEATSTIPLELLGAIVDALAEDDLPSVKACCLTCRAFVPLCRKHIFSTIVLNQSFDNAYSPTADMFEHLILTNPTFAQYVRKIEYTILDIDVLETSLPWAFDQVAILESLSISYQSPRVQMLDWNCDLMESLGPSLLRLLRLPTLTHFGASKIKNFPAVELARCTNIQSLDLNNVHFQEQESFPAAYLPVQLRRYCHRHGSNISTRVLLRAQSADGLPIFDFSEVKKAFFVIDDGANPVLEELSRRMPNCVDVSIESVRQTIHPGQVSQLLTNCVGTLKTFTFEYFLNQENVDPLHGLVAELRALNGQNIIEGVTLKIGMHERIKCRLDEEWFKFDEVVTARGWPHLRSVWFKIEVSTYEIAQSKTQFENDLEALPTTHLKRLESRKDVDIRVEIKRTPILSY</sequence>
<dbReference type="EMBL" id="JANKHO010000446">
    <property type="protein sequence ID" value="KAJ3509841.1"/>
    <property type="molecule type" value="Genomic_DNA"/>
</dbReference>
<proteinExistence type="predicted"/>